<dbReference type="PANTHER" id="PTHR32089">
    <property type="entry name" value="METHYL-ACCEPTING CHEMOTAXIS PROTEIN MCPB"/>
    <property type="match status" value="1"/>
</dbReference>
<evidence type="ECO:0000256" key="5">
    <source>
        <dbReference type="PROSITE-ProRule" id="PRU00284"/>
    </source>
</evidence>
<feature type="transmembrane region" description="Helical" evidence="6">
    <location>
        <begin position="38"/>
        <end position="61"/>
    </location>
</feature>
<keyword evidence="2" id="KW-0997">Cell inner membrane</keyword>
<evidence type="ECO:0000313" key="11">
    <source>
        <dbReference type="Proteomes" id="UP000502260"/>
    </source>
</evidence>
<dbReference type="GO" id="GO:0007165">
    <property type="term" value="P:signal transduction"/>
    <property type="evidence" value="ECO:0007669"/>
    <property type="project" value="UniProtKB-KW"/>
</dbReference>
<comment type="similarity">
    <text evidence="4">Belongs to the methyl-accepting chemotaxis (MCP) protein family.</text>
</comment>
<accession>A0A6F8V7I5</accession>
<keyword evidence="3 5" id="KW-0807">Transducer</keyword>
<evidence type="ECO:0000256" key="1">
    <source>
        <dbReference type="ARBA" id="ARBA00004429"/>
    </source>
</evidence>
<dbReference type="Pfam" id="PF00015">
    <property type="entry name" value="MCPsignal"/>
    <property type="match status" value="1"/>
</dbReference>
<organism evidence="10 11">
    <name type="scientific">Sulfurimicrobium lacus</name>
    <dbReference type="NCBI Taxonomy" id="2715678"/>
    <lineage>
        <taxon>Bacteria</taxon>
        <taxon>Pseudomonadati</taxon>
        <taxon>Pseudomonadota</taxon>
        <taxon>Betaproteobacteria</taxon>
        <taxon>Nitrosomonadales</taxon>
        <taxon>Sulfuricellaceae</taxon>
        <taxon>Sulfurimicrobium</taxon>
    </lineage>
</organism>
<feature type="domain" description="T-SNARE coiled-coil homology" evidence="8">
    <location>
        <begin position="307"/>
        <end position="369"/>
    </location>
</feature>
<comment type="subcellular location">
    <subcellularLocation>
        <location evidence="1">Cell inner membrane</location>
        <topology evidence="1">Multi-pass membrane protein</topology>
    </subcellularLocation>
</comment>
<evidence type="ECO:0000259" key="7">
    <source>
        <dbReference type="PROSITE" id="PS50111"/>
    </source>
</evidence>
<feature type="domain" description="HAMP" evidence="9">
    <location>
        <begin position="63"/>
        <end position="115"/>
    </location>
</feature>
<protein>
    <recommendedName>
        <fullName evidence="12">Methyl-accepting chemotaxis protein</fullName>
    </recommendedName>
</protein>
<dbReference type="PROSITE" id="PS50192">
    <property type="entry name" value="T_SNARE"/>
    <property type="match status" value="1"/>
</dbReference>
<evidence type="ECO:0000259" key="8">
    <source>
        <dbReference type="PROSITE" id="PS50192"/>
    </source>
</evidence>
<evidence type="ECO:0008006" key="12">
    <source>
        <dbReference type="Google" id="ProtNLM"/>
    </source>
</evidence>
<dbReference type="SMART" id="SM00283">
    <property type="entry name" value="MA"/>
    <property type="match status" value="1"/>
</dbReference>
<dbReference type="Pfam" id="PF00672">
    <property type="entry name" value="HAMP"/>
    <property type="match status" value="1"/>
</dbReference>
<keyword evidence="6" id="KW-0472">Membrane</keyword>
<dbReference type="PROSITE" id="PS50111">
    <property type="entry name" value="CHEMOTAXIS_TRANSDUC_2"/>
    <property type="match status" value="1"/>
</dbReference>
<evidence type="ECO:0000256" key="2">
    <source>
        <dbReference type="ARBA" id="ARBA00022519"/>
    </source>
</evidence>
<dbReference type="GO" id="GO:0004888">
    <property type="term" value="F:transmembrane signaling receptor activity"/>
    <property type="evidence" value="ECO:0007669"/>
    <property type="project" value="InterPro"/>
</dbReference>
<dbReference type="InterPro" id="IPR000727">
    <property type="entry name" value="T_SNARE_dom"/>
</dbReference>
<dbReference type="InterPro" id="IPR003660">
    <property type="entry name" value="HAMP_dom"/>
</dbReference>
<dbReference type="SUPFAM" id="SSF58104">
    <property type="entry name" value="Methyl-accepting chemotaxis protein (MCP) signaling domain"/>
    <property type="match status" value="1"/>
</dbReference>
<dbReference type="AlphaFoldDB" id="A0A6F8V7I5"/>
<sequence>MKPSILRNLLLSFLALGVVMGAVFPLFANIFVEWKPGMLVWFCAGALAAGVTLGLANYWLVSWVLLSKLRRISQVATAISDKDISHHCAMESDDTIGEIVVSFNKMASNLRDLIGEVASMSGSVNHDANTIQELMSGVRSRFDAQHQTVASINSSTETLSDTVAQISGSAGQVSEAARNASDLAKSGGRIVQETIQGMRQINESVTLGSSAVDSLGRKSDEIGAIVAVINGIAEQTNLLALNAAIEAARAGEQGRGFAVVADEVRKLAEKTAQATKEISEMIQSVQQETRNAISTMQSGTEQVRGGVEKATEAGRALQEIVGSVEKVSEMIERIATSAESQNKMVSGVRHHVDEISHMVHEASLDTISSEQAVGELAKLSAKLDGVLKQFKLR</sequence>
<dbReference type="CDD" id="cd06225">
    <property type="entry name" value="HAMP"/>
    <property type="match status" value="1"/>
</dbReference>
<name>A0A6F8V7I5_9PROT</name>
<dbReference type="PRINTS" id="PR00260">
    <property type="entry name" value="CHEMTRNSDUCR"/>
</dbReference>
<dbReference type="PANTHER" id="PTHR32089:SF112">
    <property type="entry name" value="LYSOZYME-LIKE PROTEIN-RELATED"/>
    <property type="match status" value="1"/>
</dbReference>
<proteinExistence type="inferred from homology"/>
<dbReference type="PROSITE" id="PS50885">
    <property type="entry name" value="HAMP"/>
    <property type="match status" value="1"/>
</dbReference>
<dbReference type="FunFam" id="1.10.287.950:FF:000001">
    <property type="entry name" value="Methyl-accepting chemotaxis sensory transducer"/>
    <property type="match status" value="1"/>
</dbReference>
<dbReference type="GO" id="GO:0005886">
    <property type="term" value="C:plasma membrane"/>
    <property type="evidence" value="ECO:0007669"/>
    <property type="project" value="UniProtKB-SubCell"/>
</dbReference>
<dbReference type="KEGG" id="slac:SKTS_05100"/>
<keyword evidence="6" id="KW-0812">Transmembrane</keyword>
<dbReference type="InterPro" id="IPR004089">
    <property type="entry name" value="MCPsignal_dom"/>
</dbReference>
<feature type="domain" description="Methyl-accepting transducer" evidence="7">
    <location>
        <begin position="120"/>
        <end position="356"/>
    </location>
</feature>
<keyword evidence="2" id="KW-1003">Cell membrane</keyword>
<dbReference type="InterPro" id="IPR004090">
    <property type="entry name" value="Chemotax_Me-accpt_rcpt"/>
</dbReference>
<dbReference type="Gene3D" id="1.10.287.950">
    <property type="entry name" value="Methyl-accepting chemotaxis protein"/>
    <property type="match status" value="1"/>
</dbReference>
<dbReference type="Proteomes" id="UP000502260">
    <property type="component" value="Chromosome"/>
</dbReference>
<dbReference type="RefSeq" id="WP_173059912.1">
    <property type="nucleotide sequence ID" value="NZ_AP022853.1"/>
</dbReference>
<evidence type="ECO:0000259" key="9">
    <source>
        <dbReference type="PROSITE" id="PS50885"/>
    </source>
</evidence>
<evidence type="ECO:0000256" key="4">
    <source>
        <dbReference type="ARBA" id="ARBA00029447"/>
    </source>
</evidence>
<dbReference type="SMART" id="SM00304">
    <property type="entry name" value="HAMP"/>
    <property type="match status" value="2"/>
</dbReference>
<dbReference type="EMBL" id="AP022853">
    <property type="protein sequence ID" value="BCB25624.1"/>
    <property type="molecule type" value="Genomic_DNA"/>
</dbReference>
<evidence type="ECO:0000313" key="10">
    <source>
        <dbReference type="EMBL" id="BCB25624.1"/>
    </source>
</evidence>
<keyword evidence="6" id="KW-1133">Transmembrane helix</keyword>
<gene>
    <name evidence="10" type="ORF">SKTS_05100</name>
</gene>
<keyword evidence="11" id="KW-1185">Reference proteome</keyword>
<dbReference type="CDD" id="cd11386">
    <property type="entry name" value="MCP_signal"/>
    <property type="match status" value="1"/>
</dbReference>
<reference evidence="11" key="1">
    <citation type="submission" date="2020-03" db="EMBL/GenBank/DDBJ databases">
        <title>Complete genome sequence of sulfur-oxidizing bacterium skT11.</title>
        <authorList>
            <person name="Kanda M."/>
            <person name="Kojima H."/>
            <person name="Fukui M."/>
        </authorList>
    </citation>
    <scope>NUCLEOTIDE SEQUENCE [LARGE SCALE GENOMIC DNA]</scope>
    <source>
        <strain evidence="11">skT11</strain>
    </source>
</reference>
<dbReference type="GO" id="GO:0006935">
    <property type="term" value="P:chemotaxis"/>
    <property type="evidence" value="ECO:0007669"/>
    <property type="project" value="InterPro"/>
</dbReference>
<evidence type="ECO:0000256" key="3">
    <source>
        <dbReference type="ARBA" id="ARBA00023224"/>
    </source>
</evidence>
<evidence type="ECO:0000256" key="6">
    <source>
        <dbReference type="SAM" id="Phobius"/>
    </source>
</evidence>